<keyword evidence="1" id="KW-1133">Transmembrane helix</keyword>
<dbReference type="RefSeq" id="WP_262392230.1">
    <property type="nucleotide sequence ID" value="NZ_BEXB01000005.1"/>
</dbReference>
<comment type="caution">
    <text evidence="2">The sequence shown here is derived from an EMBL/GenBank/DDBJ whole genome shotgun (WGS) entry which is preliminary data.</text>
</comment>
<protein>
    <submittedName>
        <fullName evidence="2">Uncharacterized protein</fullName>
    </submittedName>
</protein>
<keyword evidence="1" id="KW-0472">Membrane</keyword>
<dbReference type="Proteomes" id="UP000319716">
    <property type="component" value="Unassembled WGS sequence"/>
</dbReference>
<feature type="transmembrane region" description="Helical" evidence="1">
    <location>
        <begin position="83"/>
        <end position="100"/>
    </location>
</feature>
<sequence>MMVSAIGFIVYALLCLISGIIVWSKTDHKVIVSYFLSTHLACLIMGVLMINSHLPLLLVVIILCAALVGRIANGRFIFDHVNVLHHLLTAAFFVVLLFLSA</sequence>
<name>A0A4Y1Z931_9BACL</name>
<organism evidence="2 3">
    <name type="scientific">Sporolactobacillus inulinus</name>
    <dbReference type="NCBI Taxonomy" id="2078"/>
    <lineage>
        <taxon>Bacteria</taxon>
        <taxon>Bacillati</taxon>
        <taxon>Bacillota</taxon>
        <taxon>Bacilli</taxon>
        <taxon>Bacillales</taxon>
        <taxon>Sporolactobacillaceae</taxon>
        <taxon>Sporolactobacillus</taxon>
    </lineage>
</organism>
<feature type="transmembrane region" description="Helical" evidence="1">
    <location>
        <begin position="54"/>
        <end position="71"/>
    </location>
</feature>
<feature type="transmembrane region" description="Helical" evidence="1">
    <location>
        <begin position="30"/>
        <end position="48"/>
    </location>
</feature>
<accession>A0A4Y1Z931</accession>
<gene>
    <name evidence="2" type="ORF">NBRC111894_955</name>
</gene>
<evidence type="ECO:0000256" key="1">
    <source>
        <dbReference type="SAM" id="Phobius"/>
    </source>
</evidence>
<keyword evidence="1" id="KW-0812">Transmembrane</keyword>
<evidence type="ECO:0000313" key="2">
    <source>
        <dbReference type="EMBL" id="GAY75401.1"/>
    </source>
</evidence>
<dbReference type="EMBL" id="BEXB01000005">
    <property type="protein sequence ID" value="GAY75401.1"/>
    <property type="molecule type" value="Genomic_DNA"/>
</dbReference>
<evidence type="ECO:0000313" key="3">
    <source>
        <dbReference type="Proteomes" id="UP000319716"/>
    </source>
</evidence>
<reference evidence="2 3" key="1">
    <citation type="submission" date="2017-11" db="EMBL/GenBank/DDBJ databases">
        <title>Draft Genome Sequence of Sporolactobacillus inulinus NBRC 111894 Isolated from Koso, a Japanese Sugar-Vegetable Fermented Beverage.</title>
        <authorList>
            <person name="Chiou T.Y."/>
            <person name="Oshima K."/>
            <person name="Suda W."/>
            <person name="Hattori M."/>
            <person name="Takahashi T."/>
        </authorList>
    </citation>
    <scope>NUCLEOTIDE SEQUENCE [LARGE SCALE GENOMIC DNA]</scope>
    <source>
        <strain evidence="2 3">NBRC111894</strain>
    </source>
</reference>
<feature type="transmembrane region" description="Helical" evidence="1">
    <location>
        <begin position="6"/>
        <end position="23"/>
    </location>
</feature>
<dbReference type="AlphaFoldDB" id="A0A4Y1Z931"/>
<proteinExistence type="predicted"/>